<accession>A0ABN2K4E1</accession>
<gene>
    <name evidence="1" type="ORF">GCM10009747_01530</name>
</gene>
<organism evidence="1 2">
    <name type="scientific">Agromyces humatus</name>
    <dbReference type="NCBI Taxonomy" id="279573"/>
    <lineage>
        <taxon>Bacteria</taxon>
        <taxon>Bacillati</taxon>
        <taxon>Actinomycetota</taxon>
        <taxon>Actinomycetes</taxon>
        <taxon>Micrococcales</taxon>
        <taxon>Microbacteriaceae</taxon>
        <taxon>Agromyces</taxon>
    </lineage>
</organism>
<dbReference type="InterPro" id="IPR027417">
    <property type="entry name" value="P-loop_NTPase"/>
</dbReference>
<dbReference type="RefSeq" id="WP_232496614.1">
    <property type="nucleotide sequence ID" value="NZ_BAAANH010000001.1"/>
</dbReference>
<proteinExistence type="predicted"/>
<dbReference type="Gene3D" id="3.40.50.300">
    <property type="entry name" value="P-loop containing nucleotide triphosphate hydrolases"/>
    <property type="match status" value="1"/>
</dbReference>
<keyword evidence="2" id="KW-1185">Reference proteome</keyword>
<name>A0ABN2K4E1_9MICO</name>
<sequence length="195" mass="21634">MRLVTTPRVTFLRGLADEIVAQYGHGRMIVAIDGPLRSGKSKFGDDLADVLREREHSVFRASIEDFHRSRAAQAAYGADTPARYYGYGIDESALRRVLVEPFRMGGSTAFVTRVFDPTRDAWVEPKWITGPEDAILVIDGRFVLRERLAGLWDVRIAVDGDPIDPADVLAYGERDPRAVAAAIIDLTDPDHPTRG</sequence>
<reference evidence="1 2" key="1">
    <citation type="journal article" date="2019" name="Int. J. Syst. Evol. Microbiol.">
        <title>The Global Catalogue of Microorganisms (GCM) 10K type strain sequencing project: providing services to taxonomists for standard genome sequencing and annotation.</title>
        <authorList>
            <consortium name="The Broad Institute Genomics Platform"/>
            <consortium name="The Broad Institute Genome Sequencing Center for Infectious Disease"/>
            <person name="Wu L."/>
            <person name="Ma J."/>
        </authorList>
    </citation>
    <scope>NUCLEOTIDE SEQUENCE [LARGE SCALE GENOMIC DNA]</scope>
    <source>
        <strain evidence="1 2">JCM 14319</strain>
    </source>
</reference>
<evidence type="ECO:0000313" key="1">
    <source>
        <dbReference type="EMBL" id="GAA1748095.1"/>
    </source>
</evidence>
<protein>
    <recommendedName>
        <fullName evidence="3">Uridine kinase</fullName>
    </recommendedName>
</protein>
<dbReference type="SUPFAM" id="SSF52540">
    <property type="entry name" value="P-loop containing nucleoside triphosphate hydrolases"/>
    <property type="match status" value="1"/>
</dbReference>
<dbReference type="EMBL" id="BAAANH010000001">
    <property type="protein sequence ID" value="GAA1748095.1"/>
    <property type="molecule type" value="Genomic_DNA"/>
</dbReference>
<comment type="caution">
    <text evidence="1">The sequence shown here is derived from an EMBL/GenBank/DDBJ whole genome shotgun (WGS) entry which is preliminary data.</text>
</comment>
<evidence type="ECO:0000313" key="2">
    <source>
        <dbReference type="Proteomes" id="UP001500506"/>
    </source>
</evidence>
<evidence type="ECO:0008006" key="3">
    <source>
        <dbReference type="Google" id="ProtNLM"/>
    </source>
</evidence>
<dbReference type="Proteomes" id="UP001500506">
    <property type="component" value="Unassembled WGS sequence"/>
</dbReference>